<keyword evidence="2" id="KW-0969">Cilium</keyword>
<organism evidence="2 3">
    <name type="scientific">Paenibacillus aestuarii</name>
    <dbReference type="NCBI Taxonomy" id="516965"/>
    <lineage>
        <taxon>Bacteria</taxon>
        <taxon>Bacillati</taxon>
        <taxon>Bacillota</taxon>
        <taxon>Bacilli</taxon>
        <taxon>Bacillales</taxon>
        <taxon>Paenibacillaceae</taxon>
        <taxon>Paenibacillus</taxon>
    </lineage>
</organism>
<comment type="caution">
    <text evidence="2">The sequence shown here is derived from an EMBL/GenBank/DDBJ whole genome shotgun (WGS) entry which is preliminary data.</text>
</comment>
<proteinExistence type="predicted"/>
<gene>
    <name evidence="2" type="ORF">ACFPOG_10950</name>
</gene>
<dbReference type="InterPro" id="IPR005186">
    <property type="entry name" value="FlaG"/>
</dbReference>
<dbReference type="EMBL" id="JBHSMJ010000011">
    <property type="protein sequence ID" value="MFC5448783.1"/>
    <property type="molecule type" value="Genomic_DNA"/>
</dbReference>
<dbReference type="RefSeq" id="WP_270884562.1">
    <property type="nucleotide sequence ID" value="NZ_JAQFVF010000072.1"/>
</dbReference>
<accession>A0ABW0K678</accession>
<evidence type="ECO:0000313" key="2">
    <source>
        <dbReference type="EMBL" id="MFC5448783.1"/>
    </source>
</evidence>
<name>A0ABW0K678_9BACL</name>
<reference evidence="3" key="1">
    <citation type="journal article" date="2019" name="Int. J. Syst. Evol. Microbiol.">
        <title>The Global Catalogue of Microorganisms (GCM) 10K type strain sequencing project: providing services to taxonomists for standard genome sequencing and annotation.</title>
        <authorList>
            <consortium name="The Broad Institute Genomics Platform"/>
            <consortium name="The Broad Institute Genome Sequencing Center for Infectious Disease"/>
            <person name="Wu L."/>
            <person name="Ma J."/>
        </authorList>
    </citation>
    <scope>NUCLEOTIDE SEQUENCE [LARGE SCALE GENOMIC DNA]</scope>
    <source>
        <strain evidence="3">KACC 11904</strain>
    </source>
</reference>
<feature type="region of interest" description="Disordered" evidence="1">
    <location>
        <begin position="1"/>
        <end position="28"/>
    </location>
</feature>
<dbReference type="SUPFAM" id="SSF160214">
    <property type="entry name" value="FlaG-like"/>
    <property type="match status" value="1"/>
</dbReference>
<feature type="compositionally biased region" description="Polar residues" evidence="1">
    <location>
        <begin position="1"/>
        <end position="13"/>
    </location>
</feature>
<keyword evidence="2" id="KW-0282">Flagellum</keyword>
<dbReference type="InterPro" id="IPR035924">
    <property type="entry name" value="FlaG-like_sf"/>
</dbReference>
<dbReference type="Gene3D" id="3.30.160.170">
    <property type="entry name" value="FlaG-like"/>
    <property type="match status" value="1"/>
</dbReference>
<evidence type="ECO:0000313" key="3">
    <source>
        <dbReference type="Proteomes" id="UP001596044"/>
    </source>
</evidence>
<keyword evidence="2" id="KW-0966">Cell projection</keyword>
<protein>
    <submittedName>
        <fullName evidence="2">Flagellar protein FlaG</fullName>
    </submittedName>
</protein>
<dbReference type="Pfam" id="PF03646">
    <property type="entry name" value="FlaG"/>
    <property type="match status" value="1"/>
</dbReference>
<keyword evidence="3" id="KW-1185">Reference proteome</keyword>
<evidence type="ECO:0000256" key="1">
    <source>
        <dbReference type="SAM" id="MobiDB-lite"/>
    </source>
</evidence>
<dbReference type="Proteomes" id="UP001596044">
    <property type="component" value="Unassembled WGS sequence"/>
</dbReference>
<sequence>MQIHSNGLSSNGITGAGSAAKGDGGISDNSSGIIQSSVTLKGQPAYKLTSAEQAILKAVERANKASAGELSHTEYRMHKNSNDIVVRLVDTATNNVIHEYPSEKILDMLDKFMEINGKVIDERR</sequence>